<keyword evidence="2" id="KW-1185">Reference proteome</keyword>
<dbReference type="VEuPathDB" id="TriTrypDB:TEOVI_000893900"/>
<dbReference type="Proteomes" id="UP000195570">
    <property type="component" value="Unassembled WGS sequence"/>
</dbReference>
<gene>
    <name evidence="1" type="ORF">TEOVI_000893900</name>
</gene>
<reference evidence="1" key="1">
    <citation type="submission" date="2016-09" db="EMBL/GenBank/DDBJ databases">
        <authorList>
            <person name="Hebert L."/>
            <person name="Moumen B."/>
        </authorList>
    </citation>
    <scope>NUCLEOTIDE SEQUENCE [LARGE SCALE GENOMIC DNA]</scope>
    <source>
        <strain evidence="1">OVI</strain>
    </source>
</reference>
<dbReference type="RefSeq" id="XP_067077456.1">
    <property type="nucleotide sequence ID" value="XM_067221355.1"/>
</dbReference>
<dbReference type="GeneID" id="92382873"/>
<evidence type="ECO:0000313" key="2">
    <source>
        <dbReference type="Proteomes" id="UP000195570"/>
    </source>
</evidence>
<dbReference type="EMBL" id="CZPT02000463">
    <property type="protein sequence ID" value="SCU65944.1"/>
    <property type="molecule type" value="Genomic_DNA"/>
</dbReference>
<name>A0A1G4I2I3_TRYEQ</name>
<proteinExistence type="predicted"/>
<protein>
    <submittedName>
        <fullName evidence="1">Uncharacterized protein</fullName>
    </submittedName>
</protein>
<organism evidence="1 2">
    <name type="scientific">Trypanosoma equiperdum</name>
    <dbReference type="NCBI Taxonomy" id="5694"/>
    <lineage>
        <taxon>Eukaryota</taxon>
        <taxon>Discoba</taxon>
        <taxon>Euglenozoa</taxon>
        <taxon>Kinetoplastea</taxon>
        <taxon>Metakinetoplastina</taxon>
        <taxon>Trypanosomatida</taxon>
        <taxon>Trypanosomatidae</taxon>
        <taxon>Trypanosoma</taxon>
    </lineage>
</organism>
<comment type="caution">
    <text evidence="1">The sequence shown here is derived from an EMBL/GenBank/DDBJ whole genome shotgun (WGS) entry which is preliminary data.</text>
</comment>
<accession>A0A1G4I2I3</accession>
<dbReference type="AlphaFoldDB" id="A0A1G4I2I3"/>
<sequence length="395" mass="43012">MSGSAGASSIWMSSLAQLQRLSWDVGRPPLLNHWLNFFVSLRSRNTPQIFTEGPLGVVNNEHKMVNSHTSAAAAAVACTVPLPQEVRQVIAECFVDGVRVAQLKNLLTSPTGILTDASSINICEGNDGVFSEGKRDFCGTTEKKCRDCLSTSPGNAAPGADNHQCDFDEVLFLWCASHETPCHAQQLEAWLREAVGLLHFFTLRPGSKTEQLHIIRPQECLEYSSILCVLLRALCAMFLRSGLNATKGCVAGPTLSISFEEEVGLLSLWLLHSIRCLSVSSFTVLLQLVQMLLASGTKTRAWLLEVPSLLRYDGSGMKGHLNDDLSRKGPAQLWDMWERSPTCRIARDIVPITPNPSSSPSLQQLFTDPHASVGPNVVLSLNEELSQIATSSMGG</sequence>
<evidence type="ECO:0000313" key="1">
    <source>
        <dbReference type="EMBL" id="SCU65944.1"/>
    </source>
</evidence>